<comment type="caution">
    <text evidence="1">The sequence shown here is derived from an EMBL/GenBank/DDBJ whole genome shotgun (WGS) entry which is preliminary data.</text>
</comment>
<gene>
    <name evidence="1" type="ORF">EII34_11770</name>
</gene>
<sequence length="130" mass="15271">MRMEDIPGLAAEFGWQPTNFESRYRYEEGREPQVVLVIGDDESGNLFKVSFDLVRSWGEDLSENVAVVDFLPRYVEAFCGVWGEPWSVMTDVDMIDFIWKLHEQGYAELTVWPDCLTCRFVSMDRTEERW</sequence>
<dbReference type="OrthoDB" id="3735993at2"/>
<accession>A0A3P1T427</accession>
<dbReference type="RefSeq" id="WP_124845354.1">
    <property type="nucleotide sequence ID" value="NZ_RQZG01000014.1"/>
</dbReference>
<name>A0A3P1T427_9ACTN</name>
<evidence type="ECO:0000313" key="2">
    <source>
        <dbReference type="Proteomes" id="UP000280819"/>
    </source>
</evidence>
<dbReference type="Proteomes" id="UP000280819">
    <property type="component" value="Unassembled WGS sequence"/>
</dbReference>
<dbReference type="EMBL" id="RQZG01000014">
    <property type="protein sequence ID" value="RRD04054.1"/>
    <property type="molecule type" value="Genomic_DNA"/>
</dbReference>
<proteinExistence type="predicted"/>
<evidence type="ECO:0000313" key="1">
    <source>
        <dbReference type="EMBL" id="RRD04054.1"/>
    </source>
</evidence>
<organism evidence="1 2">
    <name type="scientific">Arachnia propionica</name>
    <dbReference type="NCBI Taxonomy" id="1750"/>
    <lineage>
        <taxon>Bacteria</taxon>
        <taxon>Bacillati</taxon>
        <taxon>Actinomycetota</taxon>
        <taxon>Actinomycetes</taxon>
        <taxon>Propionibacteriales</taxon>
        <taxon>Propionibacteriaceae</taxon>
        <taxon>Arachnia</taxon>
    </lineage>
</organism>
<reference evidence="1 2" key="1">
    <citation type="submission" date="2018-11" db="EMBL/GenBank/DDBJ databases">
        <title>Genomes From Bacteria Associated with the Canine Oral Cavity: a Test Case for Automated Genome-Based Taxonomic Assignment.</title>
        <authorList>
            <person name="Coil D.A."/>
            <person name="Jospin G."/>
            <person name="Darling A.E."/>
            <person name="Wallis C."/>
            <person name="Davis I.J."/>
            <person name="Harris S."/>
            <person name="Eisen J.A."/>
            <person name="Holcombe L.J."/>
            <person name="O'Flynn C."/>
        </authorList>
    </citation>
    <scope>NUCLEOTIDE SEQUENCE [LARGE SCALE GENOMIC DNA]</scope>
    <source>
        <strain evidence="1 2">OH887_COT-365</strain>
    </source>
</reference>
<dbReference type="AlphaFoldDB" id="A0A3P1T427"/>
<protein>
    <submittedName>
        <fullName evidence="1">Uncharacterized protein</fullName>
    </submittedName>
</protein>